<evidence type="ECO:0000259" key="9">
    <source>
        <dbReference type="PROSITE" id="PS50023"/>
    </source>
</evidence>
<dbReference type="Pfam" id="PF00412">
    <property type="entry name" value="LIM"/>
    <property type="match status" value="3"/>
</dbReference>
<dbReference type="Gene3D" id="2.10.110.10">
    <property type="entry name" value="Cysteine Rich Protein"/>
    <property type="match status" value="4"/>
</dbReference>
<keyword evidence="2 7" id="KW-0479">Metal-binding</keyword>
<evidence type="ECO:0000313" key="12">
    <source>
        <dbReference type="Proteomes" id="UP000769157"/>
    </source>
</evidence>
<dbReference type="PROSITE" id="PS50238">
    <property type="entry name" value="RHOGAP"/>
    <property type="match status" value="1"/>
</dbReference>
<keyword evidence="12" id="KW-1185">Reference proteome</keyword>
<feature type="region of interest" description="Disordered" evidence="8">
    <location>
        <begin position="664"/>
        <end position="747"/>
    </location>
</feature>
<dbReference type="AlphaFoldDB" id="A0A9P8P6P0"/>
<dbReference type="PROSITE" id="PS00478">
    <property type="entry name" value="LIM_DOMAIN_1"/>
    <property type="match status" value="2"/>
</dbReference>
<dbReference type="GO" id="GO:0030036">
    <property type="term" value="P:actin cytoskeleton organization"/>
    <property type="evidence" value="ECO:0007669"/>
    <property type="project" value="TreeGrafter"/>
</dbReference>
<evidence type="ECO:0000256" key="8">
    <source>
        <dbReference type="SAM" id="MobiDB-lite"/>
    </source>
</evidence>
<dbReference type="Gene3D" id="1.10.555.10">
    <property type="entry name" value="Rho GTPase activation protein"/>
    <property type="match status" value="1"/>
</dbReference>
<dbReference type="PANTHER" id="PTHR24215">
    <property type="entry name" value="RHO-GTPASE-ACTIVATING PROTEIN LRG1"/>
    <property type="match status" value="1"/>
</dbReference>
<gene>
    <name evidence="11" type="ORF">OGAPHI_003827</name>
</gene>
<dbReference type="InterPro" id="IPR001781">
    <property type="entry name" value="Znf_LIM"/>
</dbReference>
<proteinExistence type="predicted"/>
<organism evidence="11 12">
    <name type="scientific">Ogataea philodendri</name>
    <dbReference type="NCBI Taxonomy" id="1378263"/>
    <lineage>
        <taxon>Eukaryota</taxon>
        <taxon>Fungi</taxon>
        <taxon>Dikarya</taxon>
        <taxon>Ascomycota</taxon>
        <taxon>Saccharomycotina</taxon>
        <taxon>Pichiomycetes</taxon>
        <taxon>Pichiales</taxon>
        <taxon>Pichiaceae</taxon>
        <taxon>Ogataea</taxon>
    </lineage>
</organism>
<dbReference type="SMART" id="SM00324">
    <property type="entry name" value="RhoGAP"/>
    <property type="match status" value="1"/>
</dbReference>
<keyword evidence="3" id="KW-0677">Repeat</keyword>
<dbReference type="PANTHER" id="PTHR24215:SF10">
    <property type="entry name" value="RHO-GTPASE-ACTIVATING PROTEIN LRG1"/>
    <property type="match status" value="1"/>
</dbReference>
<dbReference type="Pfam" id="PF00620">
    <property type="entry name" value="RhoGAP"/>
    <property type="match status" value="1"/>
</dbReference>
<dbReference type="GO" id="GO:0046872">
    <property type="term" value="F:metal ion binding"/>
    <property type="evidence" value="ECO:0007669"/>
    <property type="project" value="UniProtKB-KW"/>
</dbReference>
<feature type="domain" description="LIM zinc-binding" evidence="9">
    <location>
        <begin position="54"/>
        <end position="117"/>
    </location>
</feature>
<reference evidence="11" key="2">
    <citation type="submission" date="2021-01" db="EMBL/GenBank/DDBJ databases">
        <authorList>
            <person name="Schikora-Tamarit M.A."/>
        </authorList>
    </citation>
    <scope>NUCLEOTIDE SEQUENCE</scope>
    <source>
        <strain evidence="11">CBS6075</strain>
    </source>
</reference>
<keyword evidence="5 7" id="KW-0440">LIM domain</keyword>
<evidence type="ECO:0000256" key="2">
    <source>
        <dbReference type="ARBA" id="ARBA00022723"/>
    </source>
</evidence>
<dbReference type="SUPFAM" id="SSF57716">
    <property type="entry name" value="Glucocorticoid receptor-like (DNA-binding domain)"/>
    <property type="match status" value="3"/>
</dbReference>
<dbReference type="GO" id="GO:0007165">
    <property type="term" value="P:signal transduction"/>
    <property type="evidence" value="ECO:0007669"/>
    <property type="project" value="InterPro"/>
</dbReference>
<name>A0A9P8P6P0_9ASCO</name>
<comment type="caution">
    <text evidence="11">The sequence shown here is derived from an EMBL/GenBank/DDBJ whole genome shotgun (WGS) entry which is preliminary data.</text>
</comment>
<evidence type="ECO:0000256" key="6">
    <source>
        <dbReference type="ARBA" id="ARBA00023242"/>
    </source>
</evidence>
<feature type="domain" description="Rho-GAP" evidence="10">
    <location>
        <begin position="817"/>
        <end position="1034"/>
    </location>
</feature>
<evidence type="ECO:0000259" key="10">
    <source>
        <dbReference type="PROSITE" id="PS50238"/>
    </source>
</evidence>
<keyword evidence="4 7" id="KW-0862">Zinc</keyword>
<feature type="region of interest" description="Disordered" evidence="8">
    <location>
        <begin position="585"/>
        <end position="604"/>
    </location>
</feature>
<dbReference type="InterPro" id="IPR000198">
    <property type="entry name" value="RhoGAP_dom"/>
</dbReference>
<dbReference type="CDD" id="cd09391">
    <property type="entry name" value="LIM1_Lrg1p_like"/>
    <property type="match status" value="1"/>
</dbReference>
<evidence type="ECO:0000256" key="4">
    <source>
        <dbReference type="ARBA" id="ARBA00022833"/>
    </source>
</evidence>
<dbReference type="GO" id="GO:0005737">
    <property type="term" value="C:cytoplasm"/>
    <property type="evidence" value="ECO:0007669"/>
    <property type="project" value="TreeGrafter"/>
</dbReference>
<feature type="domain" description="LIM zinc-binding" evidence="9">
    <location>
        <begin position="120"/>
        <end position="179"/>
    </location>
</feature>
<dbReference type="PROSITE" id="PS50023">
    <property type="entry name" value="LIM_DOMAIN_2"/>
    <property type="match status" value="3"/>
</dbReference>
<keyword evidence="6" id="KW-0539">Nucleus</keyword>
<comment type="subcellular location">
    <subcellularLocation>
        <location evidence="1">Nucleus</location>
    </subcellularLocation>
</comment>
<dbReference type="Proteomes" id="UP000769157">
    <property type="component" value="Unassembled WGS sequence"/>
</dbReference>
<feature type="compositionally biased region" description="Low complexity" evidence="8">
    <location>
        <begin position="30"/>
        <end position="44"/>
    </location>
</feature>
<dbReference type="GO" id="GO:0005634">
    <property type="term" value="C:nucleus"/>
    <property type="evidence" value="ECO:0007669"/>
    <property type="project" value="UniProtKB-SubCell"/>
</dbReference>
<dbReference type="SMART" id="SM00132">
    <property type="entry name" value="LIM"/>
    <property type="match status" value="3"/>
</dbReference>
<feature type="domain" description="LIM zinc-binding" evidence="9">
    <location>
        <begin position="434"/>
        <end position="499"/>
    </location>
</feature>
<evidence type="ECO:0000256" key="5">
    <source>
        <dbReference type="ARBA" id="ARBA00023038"/>
    </source>
</evidence>
<evidence type="ECO:0000256" key="3">
    <source>
        <dbReference type="ARBA" id="ARBA00022737"/>
    </source>
</evidence>
<evidence type="ECO:0000256" key="7">
    <source>
        <dbReference type="PROSITE-ProRule" id="PRU00125"/>
    </source>
</evidence>
<dbReference type="InterPro" id="IPR008936">
    <property type="entry name" value="Rho_GTPase_activation_prot"/>
</dbReference>
<dbReference type="CDD" id="cd09392">
    <property type="entry name" value="LIM2_Lrg1p_like"/>
    <property type="match status" value="1"/>
</dbReference>
<dbReference type="GO" id="GO:0030695">
    <property type="term" value="F:GTPase regulator activity"/>
    <property type="evidence" value="ECO:0007669"/>
    <property type="project" value="UniProtKB-ARBA"/>
</dbReference>
<dbReference type="EMBL" id="JAEUBE010000295">
    <property type="protein sequence ID" value="KAH3665639.1"/>
    <property type="molecule type" value="Genomic_DNA"/>
</dbReference>
<dbReference type="GeneID" id="70235792"/>
<sequence length="1074" mass="121029">MSRPVNGAGSYDTTLVAGLNKIDIGPRLASTPPSSTTSRKNSSSDAIVSKKPPKICHECGKVIIGTLVRAMDRIYHVECFRCYDCGNQCSNKFFAADVEINNQTVQVPLCEYDYFKRIDLICSTCDKAIRGSYITAVGQKFHPEHFFCEVCHKVFDSEDYYEHQNKIYCHYHYSILYAAQCEACKSAILKQYVDLYRGGRDQQWHPECFMVHKFWGVDVTVECIGLNHGGLKSLADPESKSSLSPDQLFDVEKKLERMTMSIWVTLSEFEEGCASCISDMLHCASTGNQLGGLLVTGQLVLKVEYLFRGIDILHDCAEASRIHIDYSTNHKLSPLSKEPRSMSSKIMSYLTFLRDTDRSKLLSSSHTQQLLSLISTLAHYIKLISRNTLLHALEYNKVNHSTIATDRYLRELSSHDSIPQDVFSVLGVPPNAKDLCFRCQKSIEEDCYRFGDHRWHLDCFDCSNCSKHLGSQTNLSEVTFNVHTEKILCASCSAEDVDAQPGFRRVSRYMQLIYLLKIALIRSRHAMLKRGIITKTPSQTLVSSDSYDQHVSDIKRMRSKRQNQRIGVASAEARKSIIVEAPEASSAGMEEVDPESMRMYSSSSSASKFLRKEKSLGRKGSKRLRIEDVPMNSKPHATNLDVTSNLLKNEKGLTLDDIPRIVSSEQAREHRPNAFKFQKRAYTPANSTIPAPKEVKTKGTDSIQVPAPLNNKTSSGAPSSPVPQYRASPNSNGKPRPVDRANTSTRPAAVRYSEFSKKDNEFLQHIAAFSLHRMMGNTLSLEDCLSFISVKKNASFWEKMFGNSGSNKKSHGKVFGSPLEDLVEKYGVESDLGLGPKKLRIPMFVDEIINVMHTMDLSVEGVFRINGNIKRLRQLTEEIDNNPQQVPDLSKETPIQLAALLKRFTREMPDPLLTFKLYDLFILSHKFADDVAKRDQILKLAYCMLPKVHRDLAEVLFSFFNWVASFCLIDEENGSKMDIHNLATVLTPNILYSRPKADLKDIPASSSDLVPQGENHFLAIEVINTLIEAQDEFSIVPKEILHVYEQAGFKNCPADMKTKDILARCNSVYNEHPN</sequence>
<feature type="region of interest" description="Disordered" evidence="8">
    <location>
        <begin position="26"/>
        <end position="47"/>
    </location>
</feature>
<dbReference type="FunFam" id="2.10.110.10:FF:000009">
    <property type="entry name" value="Paxillin isoform 1"/>
    <property type="match status" value="1"/>
</dbReference>
<evidence type="ECO:0000256" key="1">
    <source>
        <dbReference type="ARBA" id="ARBA00004123"/>
    </source>
</evidence>
<protein>
    <submittedName>
        <fullName evidence="11">Uncharacterized protein</fullName>
    </submittedName>
</protein>
<accession>A0A9P8P6P0</accession>
<reference evidence="11" key="1">
    <citation type="journal article" date="2021" name="Open Biol.">
        <title>Shared evolutionary footprints suggest mitochondrial oxidative damage underlies multiple complex I losses in fungi.</title>
        <authorList>
            <person name="Schikora-Tamarit M.A."/>
            <person name="Marcet-Houben M."/>
            <person name="Nosek J."/>
            <person name="Gabaldon T."/>
        </authorList>
    </citation>
    <scope>NUCLEOTIDE SEQUENCE</scope>
    <source>
        <strain evidence="11">CBS6075</strain>
    </source>
</reference>
<evidence type="ECO:0000313" key="11">
    <source>
        <dbReference type="EMBL" id="KAH3665639.1"/>
    </source>
</evidence>
<dbReference type="OrthoDB" id="20689at2759"/>
<dbReference type="SUPFAM" id="SSF48350">
    <property type="entry name" value="GTPase activation domain, GAP"/>
    <property type="match status" value="1"/>
</dbReference>
<dbReference type="RefSeq" id="XP_046060843.1">
    <property type="nucleotide sequence ID" value="XM_046204839.1"/>
</dbReference>